<evidence type="ECO:0000313" key="2">
    <source>
        <dbReference type="Proteomes" id="UP001159363"/>
    </source>
</evidence>
<dbReference type="EMBL" id="JARBHB010000015">
    <property type="protein sequence ID" value="KAJ8867736.1"/>
    <property type="molecule type" value="Genomic_DNA"/>
</dbReference>
<proteinExistence type="predicted"/>
<name>A0ABQ9G9L8_9NEOP</name>
<sequence>MKIKESNVKIFQRRIKASYNFYGTVKQLSSDVSHRKYIWIMLSHTLCLKPAYRRLRVPLRAQITFVPSHLAFLLSFPRALPPSPAFFAFLVLPFLSPPSRVQTILEASKETYTSGAAVRGMRATRARERDRERTRKRQRFKFSRHSFHEMKLRSHPAVTDLIYTVQRHDGNTASLARRGDGALGVRVSVDLVASSLLDLGRASPTWLYFVLQEAEEYPGSRAQAQLQKRCKSLLYSAGNRAGTAAIDEACDLGLDLTQSVNRAGRCRWSTGFLVDLPFPPPLHSGAAPFSPHLTLIGSQDLVETEFSGRRCDVVFREVPCRRKGPGSIPGRAYSDFLTKVNTISAYNRQKTKSKYINRIRLERASQKQSSHTHKTPYDRVERCRERKINIKASESVNSYAEERRAALLERPSAVWWLLLATSSASHTLAPSIRLSAIPATSLTFPSRVFTLISKVLALRWTAFSAEDLMSMGGAGLSIFTRLVKVPPTAVVKNDPWVHTTHTSSLRLRTPANDLDGPLEGRPLSAANLRRLIFTRSTALRVQGQEASERYGRHEHARLVPRRSYEQGVQRFRRSRQPVDFFLASETDKRGSNKGDTATRIKCTIAAKSKALN</sequence>
<accession>A0ABQ9G9L8</accession>
<reference evidence="1 2" key="1">
    <citation type="submission" date="2023-02" db="EMBL/GenBank/DDBJ databases">
        <title>LHISI_Scaffold_Assembly.</title>
        <authorList>
            <person name="Stuart O.P."/>
            <person name="Cleave R."/>
            <person name="Magrath M.J.L."/>
            <person name="Mikheyev A.S."/>
        </authorList>
    </citation>
    <scope>NUCLEOTIDE SEQUENCE [LARGE SCALE GENOMIC DNA]</scope>
    <source>
        <strain evidence="1">Daus_M_001</strain>
        <tissue evidence="1">Leg muscle</tissue>
    </source>
</reference>
<evidence type="ECO:0000313" key="1">
    <source>
        <dbReference type="EMBL" id="KAJ8867736.1"/>
    </source>
</evidence>
<protein>
    <recommendedName>
        <fullName evidence="3">Ribosomal protein S3</fullName>
    </recommendedName>
</protein>
<organism evidence="1 2">
    <name type="scientific">Dryococelus australis</name>
    <dbReference type="NCBI Taxonomy" id="614101"/>
    <lineage>
        <taxon>Eukaryota</taxon>
        <taxon>Metazoa</taxon>
        <taxon>Ecdysozoa</taxon>
        <taxon>Arthropoda</taxon>
        <taxon>Hexapoda</taxon>
        <taxon>Insecta</taxon>
        <taxon>Pterygota</taxon>
        <taxon>Neoptera</taxon>
        <taxon>Polyneoptera</taxon>
        <taxon>Phasmatodea</taxon>
        <taxon>Verophasmatodea</taxon>
        <taxon>Anareolatae</taxon>
        <taxon>Phasmatidae</taxon>
        <taxon>Eurycanthinae</taxon>
        <taxon>Dryococelus</taxon>
    </lineage>
</organism>
<evidence type="ECO:0008006" key="3">
    <source>
        <dbReference type="Google" id="ProtNLM"/>
    </source>
</evidence>
<gene>
    <name evidence="1" type="ORF">PR048_031539</name>
</gene>
<dbReference type="Proteomes" id="UP001159363">
    <property type="component" value="Chromosome 14"/>
</dbReference>
<comment type="caution">
    <text evidence="1">The sequence shown here is derived from an EMBL/GenBank/DDBJ whole genome shotgun (WGS) entry which is preliminary data.</text>
</comment>
<keyword evidence="2" id="KW-1185">Reference proteome</keyword>